<comment type="caution">
    <text evidence="1">The sequence shown here is derived from an EMBL/GenBank/DDBJ whole genome shotgun (WGS) entry which is preliminary data.</text>
</comment>
<evidence type="ECO:0000313" key="2">
    <source>
        <dbReference type="Proteomes" id="UP000635565"/>
    </source>
</evidence>
<dbReference type="RefSeq" id="WP_201362548.1">
    <property type="nucleotide sequence ID" value="NZ_BNJJ01000007.1"/>
</dbReference>
<evidence type="ECO:0000313" key="1">
    <source>
        <dbReference type="EMBL" id="GHO84927.1"/>
    </source>
</evidence>
<dbReference type="EMBL" id="BNJJ01000007">
    <property type="protein sequence ID" value="GHO84927.1"/>
    <property type="molecule type" value="Genomic_DNA"/>
</dbReference>
<name>A0ABQ3VFI3_9CHLR</name>
<organism evidence="1 2">
    <name type="scientific">Dictyobacter formicarum</name>
    <dbReference type="NCBI Taxonomy" id="2778368"/>
    <lineage>
        <taxon>Bacteria</taxon>
        <taxon>Bacillati</taxon>
        <taxon>Chloroflexota</taxon>
        <taxon>Ktedonobacteria</taxon>
        <taxon>Ktedonobacterales</taxon>
        <taxon>Dictyobacteraceae</taxon>
        <taxon>Dictyobacter</taxon>
    </lineage>
</organism>
<dbReference type="Proteomes" id="UP000635565">
    <property type="component" value="Unassembled WGS sequence"/>
</dbReference>
<reference evidence="1 2" key="1">
    <citation type="journal article" date="2021" name="Int. J. Syst. Evol. Microbiol.">
        <title>Reticulibacter mediterranei gen. nov., sp. nov., within the new family Reticulibacteraceae fam. nov., and Ktedonospora formicarum gen. nov., sp. nov., Ktedonobacter robiniae sp. nov., Dictyobacter formicarum sp. nov. and Dictyobacter arantiisoli sp. nov., belonging to the class Ktedonobacteria.</title>
        <authorList>
            <person name="Yabe S."/>
            <person name="Zheng Y."/>
            <person name="Wang C.M."/>
            <person name="Sakai Y."/>
            <person name="Abe K."/>
            <person name="Yokota A."/>
            <person name="Donadio S."/>
            <person name="Cavaletti L."/>
            <person name="Monciardini P."/>
        </authorList>
    </citation>
    <scope>NUCLEOTIDE SEQUENCE [LARGE SCALE GENOMIC DNA]</scope>
    <source>
        <strain evidence="1 2">SOSP1-9</strain>
    </source>
</reference>
<accession>A0ABQ3VFI3</accession>
<keyword evidence="2" id="KW-1185">Reference proteome</keyword>
<protein>
    <submittedName>
        <fullName evidence="1">Uncharacterized protein</fullName>
    </submittedName>
</protein>
<proteinExistence type="predicted"/>
<sequence length="59" mass="6780">MQAIDPVWQRSPGENGLGLVHVHFRTDQAHMFHPLRVLLEDLAHFATQDYRIADTNESP</sequence>
<gene>
    <name evidence="1" type="ORF">KSZ_29330</name>
</gene>